<dbReference type="VEuPathDB" id="VectorBase:ISCI021434"/>
<gene>
    <name evidence="3" type="ORF">IscW_ISCW013860</name>
</gene>
<sequence>LNPLSGEIIDSTCKCRYGARGDCKHAAAVALFMELLVHYQQPWLCGCPDGLFATGEGVVLLELKCQHSIKDSALIDFTAQVTFVKYLVYEEDLSAVSVITSREGGDVALPCDLRHSRQDSRASAVPWFKRGLPALVYSVDMGSRSGNFLRATHQPGHAWPGRAYFSSADGPALLTIGDVQAADAGLYVCSATFGTGNTRNTTVRFVVVVPPDSPIERDNFGNKLGQVAGPYREGEPLTLACEMLTATNPEDVFTGEKSHADPGTNLDFDNLDTIKPHLRPTCRPAGRPCLHSVRGCDPGHFLLDRYYHNDDDKHNGADASEAVDGPNPVQTASLSGGTGGRDRVQGGRIPTCTRDFLMEGQGQATHESLQVTSIAIVRKSGGNSRTQVFLIGKRIFSAVAYTPTREDNGKKLRCLAEYLNLIGSSIEASYILDVYYKAVVRLQLGKRLRLEEIFEGQDLFLECSIDATQASPRLSGGSREGKCARIQQPRSSRSNSRWSSRLSRGTARDYTCVAINSEGESESNERTVYPAAAHEMVQVSCDVDAYPSVASFRWSFNGSLRSHEVQSFLSEGGRSAASYVPREQADYGLLFWWAANEIGTQKTPCEFKVTPVLLWCPSNCTLTNQTEEAFLADCREDHIGGPRQLYSLEVHDVSCHRLLANLTADRPAFWVQGVPAGINVVLVLYAANQMGRSQPVLLRA</sequence>
<evidence type="ECO:0000256" key="1">
    <source>
        <dbReference type="SAM" id="MobiDB-lite"/>
    </source>
</evidence>
<dbReference type="AlphaFoldDB" id="B7QJD0"/>
<dbReference type="InterPro" id="IPR003599">
    <property type="entry name" value="Ig_sub"/>
</dbReference>
<dbReference type="VEuPathDB" id="VectorBase:ISCP_015963"/>
<proteinExistence type="predicted"/>
<dbReference type="SMART" id="SM00409">
    <property type="entry name" value="IG"/>
    <property type="match status" value="2"/>
</dbReference>
<dbReference type="InterPro" id="IPR013106">
    <property type="entry name" value="Ig_V-set"/>
</dbReference>
<feature type="region of interest" description="Disordered" evidence="1">
    <location>
        <begin position="312"/>
        <end position="348"/>
    </location>
</feature>
<dbReference type="InterPro" id="IPR007110">
    <property type="entry name" value="Ig-like_dom"/>
</dbReference>
<organism>
    <name type="scientific">Ixodes scapularis</name>
    <name type="common">Black-legged tick</name>
    <name type="synonym">Deer tick</name>
    <dbReference type="NCBI Taxonomy" id="6945"/>
    <lineage>
        <taxon>Eukaryota</taxon>
        <taxon>Metazoa</taxon>
        <taxon>Ecdysozoa</taxon>
        <taxon>Arthropoda</taxon>
        <taxon>Chelicerata</taxon>
        <taxon>Arachnida</taxon>
        <taxon>Acari</taxon>
        <taxon>Parasitiformes</taxon>
        <taxon>Ixodida</taxon>
        <taxon>Ixodoidea</taxon>
        <taxon>Ixodidae</taxon>
        <taxon>Ixodinae</taxon>
        <taxon>Ixodes</taxon>
    </lineage>
</organism>
<evidence type="ECO:0000313" key="3">
    <source>
        <dbReference type="EMBL" id="EEC18952.1"/>
    </source>
</evidence>
<dbReference type="Pfam" id="PF07686">
    <property type="entry name" value="V-set"/>
    <property type="match status" value="1"/>
</dbReference>
<feature type="non-terminal residue" evidence="3">
    <location>
        <position position="1"/>
    </location>
</feature>
<dbReference type="HOGENOM" id="CLU_005939_4_0_1"/>
<protein>
    <submittedName>
        <fullName evidence="3">Sidestep protein, putative</fullName>
    </submittedName>
</protein>
<dbReference type="PROSITE" id="PS50835">
    <property type="entry name" value="IG_LIKE"/>
    <property type="match status" value="1"/>
</dbReference>
<dbReference type="VEuPathDB" id="VectorBase:ISCW013860"/>
<dbReference type="InterPro" id="IPR013783">
    <property type="entry name" value="Ig-like_fold"/>
</dbReference>
<dbReference type="PANTHER" id="PTHR23278:SF19">
    <property type="entry name" value="OBSCURIN"/>
    <property type="match status" value="1"/>
</dbReference>
<accession>B7QJD0</accession>
<reference evidence="3" key="1">
    <citation type="submission" date="2008-03" db="EMBL/GenBank/DDBJ databases">
        <title>Annotation of Ixodes scapularis.</title>
        <authorList>
            <consortium name="Ixodes scapularis Genome Project Consortium"/>
            <person name="Caler E."/>
            <person name="Hannick L.I."/>
            <person name="Bidwell S."/>
            <person name="Joardar V."/>
            <person name="Thiagarajan M."/>
            <person name="Amedeo P."/>
            <person name="Galinsky K.J."/>
            <person name="Schobel S."/>
            <person name="Inman J."/>
            <person name="Hostetler J."/>
            <person name="Miller J."/>
            <person name="Hammond M."/>
            <person name="Megy K."/>
            <person name="Lawson D."/>
            <person name="Kodira C."/>
            <person name="Sutton G."/>
            <person name="Meyer J."/>
            <person name="Hill C.A."/>
            <person name="Birren B."/>
            <person name="Nene V."/>
            <person name="Collins F."/>
            <person name="Alarcon-Chaidez F."/>
            <person name="Wikel S."/>
            <person name="Strausberg R."/>
        </authorList>
    </citation>
    <scope>NUCLEOTIDE SEQUENCE [LARGE SCALE GENOMIC DNA]</scope>
    <source>
        <strain evidence="3">Wikel colony</strain>
    </source>
</reference>
<evidence type="ECO:0000259" key="2">
    <source>
        <dbReference type="PROSITE" id="PS50835"/>
    </source>
</evidence>
<name>B7QJD0_IXOSC</name>
<dbReference type="Gene3D" id="2.60.40.10">
    <property type="entry name" value="Immunoglobulins"/>
    <property type="match status" value="2"/>
</dbReference>
<feature type="region of interest" description="Disordered" evidence="1">
    <location>
        <begin position="472"/>
        <end position="502"/>
    </location>
</feature>
<feature type="domain" description="Ig-like" evidence="2">
    <location>
        <begin position="94"/>
        <end position="204"/>
    </location>
</feature>
<dbReference type="InterPro" id="IPR036179">
    <property type="entry name" value="Ig-like_dom_sf"/>
</dbReference>
<dbReference type="VEuPathDB" id="VectorBase:ISCI013860"/>
<dbReference type="PaxDb" id="6945-B7QJD0"/>
<dbReference type="VEuPathDB" id="VectorBase:ISCP_024028"/>
<feature type="compositionally biased region" description="Low complexity" evidence="1">
    <location>
        <begin position="490"/>
        <end position="502"/>
    </location>
</feature>
<dbReference type="PANTHER" id="PTHR23278">
    <property type="entry name" value="SIDESTEP PROTEIN"/>
    <property type="match status" value="1"/>
</dbReference>
<dbReference type="EMBL" id="DS951229">
    <property type="protein sequence ID" value="EEC18952.1"/>
    <property type="molecule type" value="Genomic_DNA"/>
</dbReference>
<dbReference type="OrthoDB" id="10006996at2759"/>
<dbReference type="SUPFAM" id="SSF48726">
    <property type="entry name" value="Immunoglobulin"/>
    <property type="match status" value="2"/>
</dbReference>